<keyword evidence="1" id="KW-0472">Membrane</keyword>
<evidence type="ECO:0000256" key="1">
    <source>
        <dbReference type="SAM" id="Phobius"/>
    </source>
</evidence>
<dbReference type="EMBL" id="JBFAQK010000043">
    <property type="protein sequence ID" value="MEV4684070.1"/>
    <property type="molecule type" value="Genomic_DNA"/>
</dbReference>
<feature type="transmembrane region" description="Helical" evidence="1">
    <location>
        <begin position="202"/>
        <end position="224"/>
    </location>
</feature>
<gene>
    <name evidence="2" type="ORF">AB0K36_25215</name>
</gene>
<protein>
    <recommendedName>
        <fullName evidence="4">DUF308 domain-containing protein</fullName>
    </recommendedName>
</protein>
<keyword evidence="3" id="KW-1185">Reference proteome</keyword>
<evidence type="ECO:0008006" key="4">
    <source>
        <dbReference type="Google" id="ProtNLM"/>
    </source>
</evidence>
<feature type="transmembrane region" description="Helical" evidence="1">
    <location>
        <begin position="109"/>
        <end position="129"/>
    </location>
</feature>
<accession>A0ABV3HZP6</accession>
<feature type="transmembrane region" description="Helical" evidence="1">
    <location>
        <begin position="77"/>
        <end position="97"/>
    </location>
</feature>
<dbReference type="Proteomes" id="UP001552521">
    <property type="component" value="Unassembled WGS sequence"/>
</dbReference>
<sequence>MNKPKVVVQPPDGRGLREVTMGGRTVGSAWSLRGLRKVLRRLGHPEDVDVEDRSLIVWLGGDSGTWPARTGRRHATIALMVAGLLGSMALLIVVGMPDAIGALTFAGRVTGFLFAFAGVVQGVAALAVLDYWGRRKLTLSGALILLGVSIALVTNGLLLFMWLEEREYTPYVLTYLPLTGWSLWALQLLLRERAWEGIPYPKQFAAGVTATTLLATFNLAYSALYQPTSAPVLFDLEVKFGTPQSDTKRPIIHLPVTFRARNSGKVPAYITSDGYGIYGASAKHASDGSGLLEWRKLLDAKMDGSRVGRYEKSPTRETISAARFYGPGNWLEPGEQYVKERVVQLPRSATYDVIEADLTMTIMRKDRGRIDDEFSVPHYSWRPKDKQFYCPPFECDEHIINRGRVLHNNNMINVTRRPRYVVSYYGWTGSSAEIQSYVLSHEPREALHLKRDAAEENQRERERYGVALTRATAAVPFAQVLKTSGI</sequence>
<feature type="transmembrane region" description="Helical" evidence="1">
    <location>
        <begin position="141"/>
        <end position="162"/>
    </location>
</feature>
<organism evidence="2 3">
    <name type="scientific">Streptomyces kurssanovii</name>
    <dbReference type="NCBI Taxonomy" id="67312"/>
    <lineage>
        <taxon>Bacteria</taxon>
        <taxon>Bacillati</taxon>
        <taxon>Actinomycetota</taxon>
        <taxon>Actinomycetes</taxon>
        <taxon>Kitasatosporales</taxon>
        <taxon>Streptomycetaceae</taxon>
        <taxon>Streptomyces</taxon>
    </lineage>
</organism>
<keyword evidence="1" id="KW-0812">Transmembrane</keyword>
<evidence type="ECO:0000313" key="2">
    <source>
        <dbReference type="EMBL" id="MEV4684070.1"/>
    </source>
</evidence>
<proteinExistence type="predicted"/>
<name>A0ABV3HZP6_9ACTN</name>
<feature type="transmembrane region" description="Helical" evidence="1">
    <location>
        <begin position="168"/>
        <end position="190"/>
    </location>
</feature>
<dbReference type="RefSeq" id="WP_364598468.1">
    <property type="nucleotide sequence ID" value="NZ_JBFAQK010000043.1"/>
</dbReference>
<reference evidence="2 3" key="1">
    <citation type="submission" date="2024-06" db="EMBL/GenBank/DDBJ databases">
        <title>The Natural Products Discovery Center: Release of the First 8490 Sequenced Strains for Exploring Actinobacteria Biosynthetic Diversity.</title>
        <authorList>
            <person name="Kalkreuter E."/>
            <person name="Kautsar S.A."/>
            <person name="Yang D."/>
            <person name="Bader C.D."/>
            <person name="Teijaro C.N."/>
            <person name="Fluegel L."/>
            <person name="Davis C.M."/>
            <person name="Simpson J.R."/>
            <person name="Lauterbach L."/>
            <person name="Steele A.D."/>
            <person name="Gui C."/>
            <person name="Meng S."/>
            <person name="Li G."/>
            <person name="Viehrig K."/>
            <person name="Ye F."/>
            <person name="Su P."/>
            <person name="Kiefer A.F."/>
            <person name="Nichols A."/>
            <person name="Cepeda A.J."/>
            <person name="Yan W."/>
            <person name="Fan B."/>
            <person name="Jiang Y."/>
            <person name="Adhikari A."/>
            <person name="Zheng C.-J."/>
            <person name="Schuster L."/>
            <person name="Cowan T.M."/>
            <person name="Smanski M.J."/>
            <person name="Chevrette M.G."/>
            <person name="De Carvalho L.P.S."/>
            <person name="Shen B."/>
        </authorList>
    </citation>
    <scope>NUCLEOTIDE SEQUENCE [LARGE SCALE GENOMIC DNA]</scope>
    <source>
        <strain evidence="2 3">NPDC049344</strain>
    </source>
</reference>
<evidence type="ECO:0000313" key="3">
    <source>
        <dbReference type="Proteomes" id="UP001552521"/>
    </source>
</evidence>
<comment type="caution">
    <text evidence="2">The sequence shown here is derived from an EMBL/GenBank/DDBJ whole genome shotgun (WGS) entry which is preliminary data.</text>
</comment>
<keyword evidence="1" id="KW-1133">Transmembrane helix</keyword>